<dbReference type="GO" id="GO:0000139">
    <property type="term" value="C:Golgi membrane"/>
    <property type="evidence" value="ECO:0007669"/>
    <property type="project" value="UniProtKB-SubCell"/>
</dbReference>
<reference evidence="11" key="1">
    <citation type="submission" date="2021-02" db="EMBL/GenBank/DDBJ databases">
        <authorList>
            <person name="Nowell W R."/>
        </authorList>
    </citation>
    <scope>NUCLEOTIDE SEQUENCE</scope>
</reference>
<comment type="function">
    <text evidence="1 9">Involved in the early part of the secretory pathway.</text>
</comment>
<dbReference type="Pfam" id="PF06842">
    <property type="entry name" value="DUF1242"/>
    <property type="match status" value="1"/>
</dbReference>
<dbReference type="Proteomes" id="UP000663836">
    <property type="component" value="Unassembled WGS sequence"/>
</dbReference>
<evidence type="ECO:0000313" key="10">
    <source>
        <dbReference type="EMBL" id="CAF0934309.1"/>
    </source>
</evidence>
<dbReference type="InterPro" id="IPR009653">
    <property type="entry name" value="Ksh1"/>
</dbReference>
<dbReference type="Proteomes" id="UP000663870">
    <property type="component" value="Unassembled WGS sequence"/>
</dbReference>
<protein>
    <recommendedName>
        <fullName evidence="9">Protein kish</fullName>
    </recommendedName>
</protein>
<evidence type="ECO:0000313" key="15">
    <source>
        <dbReference type="Proteomes" id="UP000663854"/>
    </source>
</evidence>
<dbReference type="EMBL" id="CAJNOT010000305">
    <property type="protein sequence ID" value="CAF0934309.1"/>
    <property type="molecule type" value="Genomic_DNA"/>
</dbReference>
<evidence type="ECO:0000256" key="2">
    <source>
        <dbReference type="ARBA" id="ARBA00004614"/>
    </source>
</evidence>
<evidence type="ECO:0000313" key="13">
    <source>
        <dbReference type="EMBL" id="CAF3626866.1"/>
    </source>
</evidence>
<comment type="subcellular location">
    <subcellularLocation>
        <location evidence="2">Golgi apparatus membrane</location>
        <topology evidence="2">Single-pass type I membrane protein</topology>
    </subcellularLocation>
</comment>
<dbReference type="AlphaFoldDB" id="A0A814DH47"/>
<evidence type="ECO:0000256" key="6">
    <source>
        <dbReference type="ARBA" id="ARBA00022989"/>
    </source>
</evidence>
<dbReference type="Proteomes" id="UP000663864">
    <property type="component" value="Unassembled WGS sequence"/>
</dbReference>
<dbReference type="Proteomes" id="UP000663874">
    <property type="component" value="Unassembled WGS sequence"/>
</dbReference>
<comment type="caution">
    <text evidence="9">Lacks conserved residue(s) required for the propagation of feature annotation.</text>
</comment>
<keyword evidence="6 9" id="KW-1133">Transmembrane helix</keyword>
<evidence type="ECO:0000256" key="3">
    <source>
        <dbReference type="ARBA" id="ARBA00008961"/>
    </source>
</evidence>
<dbReference type="EMBL" id="CAJNOH010000227">
    <property type="protein sequence ID" value="CAF0955750.1"/>
    <property type="molecule type" value="Genomic_DNA"/>
</dbReference>
<name>A0A814DH47_9BILA</name>
<keyword evidence="4 9" id="KW-0812">Transmembrane</keyword>
<proteinExistence type="inferred from homology"/>
<keyword evidence="7" id="KW-0333">Golgi apparatus</keyword>
<keyword evidence="5" id="KW-0732">Signal</keyword>
<dbReference type="PANTHER" id="PTHR46815">
    <property type="entry name" value="PROTEIN KISH-B"/>
    <property type="match status" value="1"/>
</dbReference>
<gene>
    <name evidence="14" type="ORF">FNK824_LOCUS32654</name>
    <name evidence="13" type="ORF">JBS370_LOCUS5076</name>
    <name evidence="12" type="ORF">JXQ802_LOCUS18005</name>
    <name evidence="11" type="ORF">PYM288_LOCUS12361</name>
    <name evidence="10" type="ORF">ZHD862_LOCUS9112</name>
</gene>
<comment type="similarity">
    <text evidence="3 9">Belongs to the KISH family.</text>
</comment>
<evidence type="ECO:0000256" key="1">
    <source>
        <dbReference type="ARBA" id="ARBA00002154"/>
    </source>
</evidence>
<keyword evidence="16" id="KW-1185">Reference proteome</keyword>
<evidence type="ECO:0000313" key="12">
    <source>
        <dbReference type="EMBL" id="CAF1077385.1"/>
    </source>
</evidence>
<feature type="transmembrane region" description="Helical" evidence="9">
    <location>
        <begin position="44"/>
        <end position="72"/>
    </location>
</feature>
<dbReference type="InterPro" id="IPR042863">
    <property type="entry name" value="Kish-B"/>
</dbReference>
<dbReference type="Proteomes" id="UP000663854">
    <property type="component" value="Unassembled WGS sequence"/>
</dbReference>
<evidence type="ECO:0000313" key="16">
    <source>
        <dbReference type="Proteomes" id="UP000663870"/>
    </source>
</evidence>
<organism evidence="11 15">
    <name type="scientific">Rotaria sordida</name>
    <dbReference type="NCBI Taxonomy" id="392033"/>
    <lineage>
        <taxon>Eukaryota</taxon>
        <taxon>Metazoa</taxon>
        <taxon>Spiralia</taxon>
        <taxon>Gnathifera</taxon>
        <taxon>Rotifera</taxon>
        <taxon>Eurotatoria</taxon>
        <taxon>Bdelloidea</taxon>
        <taxon>Philodinida</taxon>
        <taxon>Philodinidae</taxon>
        <taxon>Rotaria</taxon>
    </lineage>
</organism>
<evidence type="ECO:0000313" key="14">
    <source>
        <dbReference type="EMBL" id="CAF4129011.1"/>
    </source>
</evidence>
<dbReference type="PANTHER" id="PTHR46815:SF1">
    <property type="entry name" value="PROTEIN KISH-B"/>
    <property type="match status" value="1"/>
</dbReference>
<evidence type="ECO:0000256" key="7">
    <source>
        <dbReference type="ARBA" id="ARBA00023034"/>
    </source>
</evidence>
<evidence type="ECO:0000313" key="11">
    <source>
        <dbReference type="EMBL" id="CAF0955750.1"/>
    </source>
</evidence>
<sequence>MVNAYSFDGIIIFVLLTICTCGYMRRVPKLREWFLSEKKGFAGIFYKASIIGTRLSLVVAISCATMAFWLAFLR</sequence>
<evidence type="ECO:0000256" key="9">
    <source>
        <dbReference type="RuleBase" id="RU910717"/>
    </source>
</evidence>
<dbReference type="EMBL" id="CAJOBE010011349">
    <property type="protein sequence ID" value="CAF4129011.1"/>
    <property type="molecule type" value="Genomic_DNA"/>
</dbReference>
<keyword evidence="8 9" id="KW-0472">Membrane</keyword>
<feature type="transmembrane region" description="Helical" evidence="9">
    <location>
        <begin position="6"/>
        <end position="24"/>
    </location>
</feature>
<evidence type="ECO:0000256" key="5">
    <source>
        <dbReference type="ARBA" id="ARBA00022729"/>
    </source>
</evidence>
<comment type="caution">
    <text evidence="11">The sequence shown here is derived from an EMBL/GenBank/DDBJ whole genome shotgun (WGS) entry which is preliminary data.</text>
</comment>
<dbReference type="EMBL" id="CAJNOL010000465">
    <property type="protein sequence ID" value="CAF1077385.1"/>
    <property type="molecule type" value="Genomic_DNA"/>
</dbReference>
<evidence type="ECO:0000256" key="4">
    <source>
        <dbReference type="ARBA" id="ARBA00022692"/>
    </source>
</evidence>
<dbReference type="EMBL" id="CAJOBD010000256">
    <property type="protein sequence ID" value="CAF3626866.1"/>
    <property type="molecule type" value="Genomic_DNA"/>
</dbReference>
<evidence type="ECO:0000256" key="8">
    <source>
        <dbReference type="ARBA" id="ARBA00023136"/>
    </source>
</evidence>
<accession>A0A814DH47</accession>